<evidence type="ECO:0000256" key="10">
    <source>
        <dbReference type="ARBA" id="ARBA00025198"/>
    </source>
</evidence>
<dbReference type="InterPro" id="IPR050059">
    <property type="entry name" value="ATP_synthase_B_chain"/>
</dbReference>
<keyword evidence="6 12" id="KW-1133">Transmembrane helix</keyword>
<name>A0A563VSU9_9CYAN</name>
<dbReference type="GO" id="GO:0045259">
    <property type="term" value="C:proton-transporting ATP synthase complex"/>
    <property type="evidence" value="ECO:0007669"/>
    <property type="project" value="UniProtKB-KW"/>
</dbReference>
<dbReference type="InterPro" id="IPR002146">
    <property type="entry name" value="ATP_synth_b/b'su_bac/chlpt"/>
</dbReference>
<evidence type="ECO:0000256" key="6">
    <source>
        <dbReference type="ARBA" id="ARBA00022989"/>
    </source>
</evidence>
<keyword evidence="9 12" id="KW-0066">ATP synthesis</keyword>
<organism evidence="14 15">
    <name type="scientific">Hyella patelloides LEGE 07179</name>
    <dbReference type="NCBI Taxonomy" id="945734"/>
    <lineage>
        <taxon>Bacteria</taxon>
        <taxon>Bacillati</taxon>
        <taxon>Cyanobacteriota</taxon>
        <taxon>Cyanophyceae</taxon>
        <taxon>Pleurocapsales</taxon>
        <taxon>Hyellaceae</taxon>
        <taxon>Hyella</taxon>
    </lineage>
</organism>
<evidence type="ECO:0000256" key="4">
    <source>
        <dbReference type="ARBA" id="ARBA00022692"/>
    </source>
</evidence>
<dbReference type="GO" id="GO:0031676">
    <property type="term" value="C:plasma membrane-derived thylakoid membrane"/>
    <property type="evidence" value="ECO:0007669"/>
    <property type="project" value="UniProtKB-SubCell"/>
</dbReference>
<dbReference type="InterPro" id="IPR017707">
    <property type="entry name" value="Alt_ATP_synth_F0_bsu"/>
</dbReference>
<proteinExistence type="inferred from homology"/>
<evidence type="ECO:0000256" key="9">
    <source>
        <dbReference type="ARBA" id="ARBA00023310"/>
    </source>
</evidence>
<dbReference type="GO" id="GO:0046961">
    <property type="term" value="F:proton-transporting ATPase activity, rotational mechanism"/>
    <property type="evidence" value="ECO:0007669"/>
    <property type="project" value="TreeGrafter"/>
</dbReference>
<keyword evidence="5 12" id="KW-0375">Hydrogen ion transport</keyword>
<dbReference type="PANTHER" id="PTHR33445">
    <property type="entry name" value="ATP SYNTHASE SUBUNIT B', CHLOROPLASTIC"/>
    <property type="match status" value="1"/>
</dbReference>
<evidence type="ECO:0000256" key="13">
    <source>
        <dbReference type="SAM" id="Coils"/>
    </source>
</evidence>
<evidence type="ECO:0000313" key="15">
    <source>
        <dbReference type="Proteomes" id="UP000320055"/>
    </source>
</evidence>
<keyword evidence="4 12" id="KW-0812">Transmembrane</keyword>
<keyword evidence="13" id="KW-0175">Coiled coil</keyword>
<evidence type="ECO:0000256" key="11">
    <source>
        <dbReference type="ARBA" id="ARBA00037847"/>
    </source>
</evidence>
<evidence type="ECO:0000256" key="7">
    <source>
        <dbReference type="ARBA" id="ARBA00023065"/>
    </source>
</evidence>
<evidence type="ECO:0000256" key="1">
    <source>
        <dbReference type="ARBA" id="ARBA00005513"/>
    </source>
</evidence>
<evidence type="ECO:0000256" key="3">
    <source>
        <dbReference type="ARBA" id="ARBA00022547"/>
    </source>
</evidence>
<gene>
    <name evidence="12 14" type="primary">atpF</name>
    <name evidence="14" type="ORF">H1P_270039</name>
</gene>
<dbReference type="CDD" id="cd06503">
    <property type="entry name" value="ATP-synt_Fo_b"/>
    <property type="match status" value="1"/>
</dbReference>
<dbReference type="GO" id="GO:0012505">
    <property type="term" value="C:endomembrane system"/>
    <property type="evidence" value="ECO:0007669"/>
    <property type="project" value="UniProtKB-SubCell"/>
</dbReference>
<comment type="subcellular location">
    <subcellularLocation>
        <location evidence="12">Cellular thylakoid membrane</location>
        <topology evidence="12">Single-pass membrane protein</topology>
    </subcellularLocation>
    <subcellularLocation>
        <location evidence="11">Endomembrane system</location>
        <topology evidence="11">Single-pass membrane protein</topology>
    </subcellularLocation>
</comment>
<evidence type="ECO:0000256" key="2">
    <source>
        <dbReference type="ARBA" id="ARBA00022448"/>
    </source>
</evidence>
<protein>
    <recommendedName>
        <fullName evidence="12">ATP synthase subunit b</fullName>
    </recommendedName>
    <alternativeName>
        <fullName evidence="12">ATP synthase F(0) sector subunit b</fullName>
    </alternativeName>
    <alternativeName>
        <fullName evidence="12">ATPase subunit I</fullName>
    </alternativeName>
    <alternativeName>
        <fullName evidence="12">F-type ATPase subunit b</fullName>
        <shortName evidence="12">F-ATPase subunit b</shortName>
    </alternativeName>
</protein>
<keyword evidence="7 12" id="KW-0406">Ion transport</keyword>
<sequence>MLIDPFVVIAQIINFLILVALLKRFLYKPITQAMEARSQRIERQLATAAEKEKDAEVEKELYLQKQQELASQKQAWLEQTKQEVEQEKEKLTQQAQAEVNQARSQWYANLEQDRQKFTCELRDRLSQQVAITTRKALSDLANANLETQIIETFIDRLYNLDELQKNTINTAPVPNPRHIINICSSFTIPEEKKERVITAIREQIAANAEVQFEIVTDFICGIELRDRGYKISWNLEHYLTELETATAKILTENNNQVA</sequence>
<keyword evidence="2 12" id="KW-0813">Transport</keyword>
<evidence type="ECO:0000256" key="5">
    <source>
        <dbReference type="ARBA" id="ARBA00022781"/>
    </source>
</evidence>
<dbReference type="Pfam" id="PF00430">
    <property type="entry name" value="ATP-synt_B"/>
    <property type="match status" value="1"/>
</dbReference>
<feature type="transmembrane region" description="Helical" evidence="12">
    <location>
        <begin position="6"/>
        <end position="27"/>
    </location>
</feature>
<reference evidence="14 15" key="1">
    <citation type="submission" date="2019-01" db="EMBL/GenBank/DDBJ databases">
        <authorList>
            <person name="Brito A."/>
        </authorList>
    </citation>
    <scope>NUCLEOTIDE SEQUENCE [LARGE SCALE GENOMIC DNA]</scope>
    <source>
        <strain evidence="14">1</strain>
    </source>
</reference>
<keyword evidence="8 12" id="KW-0472">Membrane</keyword>
<accession>A0A563VSU9</accession>
<dbReference type="AlphaFoldDB" id="A0A563VSU9"/>
<comment type="function">
    <text evidence="12">Component of the F(0) channel, it forms part of the peripheral stalk, linking F(1) to F(0).</text>
</comment>
<comment type="function">
    <text evidence="10 12">F(1)F(0) ATP synthase produces ATP from ADP in the presence of a proton or sodium gradient. F-type ATPases consist of two structural domains, F(1) containing the extramembraneous catalytic core and F(0) containing the membrane proton channel, linked together by a central stalk and a peripheral stalk. During catalysis, ATP synthesis in the catalytic domain of F(1) is coupled via a rotary mechanism of the central stalk subunits to proton translocation.</text>
</comment>
<comment type="subunit">
    <text evidence="12">F-type ATPases have 2 components, F(1) - the catalytic core - and F(0) - the membrane proton channel. F(1) has five subunits: alpha(3), beta(3), gamma(1), delta(1), epsilon(1). F(0) has four main subunits: a(1), b(1), b'(1) and c(10-14). The alpha and beta chains form an alternating ring which encloses part of the gamma chain. F(1) is attached to F(0) by a central stalk formed by the gamma and epsilon chains, while a peripheral stalk is formed by the delta, b and b' chains.</text>
</comment>
<dbReference type="RefSeq" id="WP_144865024.1">
    <property type="nucleotide sequence ID" value="NZ_LR213787.1"/>
</dbReference>
<evidence type="ECO:0000256" key="8">
    <source>
        <dbReference type="ARBA" id="ARBA00023136"/>
    </source>
</evidence>
<evidence type="ECO:0000256" key="12">
    <source>
        <dbReference type="HAMAP-Rule" id="MF_01398"/>
    </source>
</evidence>
<dbReference type="Proteomes" id="UP000320055">
    <property type="component" value="Unassembled WGS sequence"/>
</dbReference>
<keyword evidence="3 12" id="KW-0138">CF(0)</keyword>
<dbReference type="EMBL" id="CAACVJ010000190">
    <property type="protein sequence ID" value="VEP14546.1"/>
    <property type="molecule type" value="Genomic_DNA"/>
</dbReference>
<dbReference type="NCBIfam" id="TIGR03321">
    <property type="entry name" value="alt_F1F0_F0_B"/>
    <property type="match status" value="1"/>
</dbReference>
<dbReference type="PANTHER" id="PTHR33445:SF2">
    <property type="entry name" value="ATP SYNTHASE SUBUNIT B', CHLOROPLASTIC"/>
    <property type="match status" value="1"/>
</dbReference>
<comment type="similarity">
    <text evidence="1 12">Belongs to the ATPase B chain family.</text>
</comment>
<dbReference type="OrthoDB" id="466272at2"/>
<dbReference type="HAMAP" id="MF_01398">
    <property type="entry name" value="ATP_synth_b_bprime"/>
    <property type="match status" value="1"/>
</dbReference>
<feature type="coiled-coil region" evidence="13">
    <location>
        <begin position="31"/>
        <end position="105"/>
    </location>
</feature>
<keyword evidence="12" id="KW-0793">Thylakoid</keyword>
<dbReference type="GO" id="GO:0046933">
    <property type="term" value="F:proton-transporting ATP synthase activity, rotational mechanism"/>
    <property type="evidence" value="ECO:0007669"/>
    <property type="project" value="UniProtKB-UniRule"/>
</dbReference>
<keyword evidence="15" id="KW-1185">Reference proteome</keyword>
<evidence type="ECO:0000313" key="14">
    <source>
        <dbReference type="EMBL" id="VEP14546.1"/>
    </source>
</evidence>